<comment type="caution">
    <text evidence="1">The sequence shown here is derived from an EMBL/GenBank/DDBJ whole genome shotgun (WGS) entry which is preliminary data.</text>
</comment>
<gene>
    <name evidence="1" type="ORF">M4Z11_00035</name>
</gene>
<sequence length="180" mass="20079">MMTLITKRIKDFFVYKTAVKYSIKNNIMNLLCVFIFIALPSTINAHQSKYKLGDLEIIDPWARTTPKNTKVGSGYLYIINHSDTPDRLIAISTNGAKETEIHSMSVTNNIMEMKKIPNGIEIPGNGEIILKPGGNHIMFIGFSQPFQQNEKISAKLIFEKAGIIEVDFLVKATGAAFPSK</sequence>
<name>A0ABT0P6C0_9HYPH</name>
<dbReference type="InterPro" id="IPR036182">
    <property type="entry name" value="PCuAC_sf"/>
</dbReference>
<dbReference type="Pfam" id="PF04314">
    <property type="entry name" value="PCuAC"/>
    <property type="match status" value="1"/>
</dbReference>
<organism evidence="1 2">
    <name type="scientific">Bartonella bilalgolemii</name>
    <dbReference type="NCBI Taxonomy" id="2942911"/>
    <lineage>
        <taxon>Bacteria</taxon>
        <taxon>Pseudomonadati</taxon>
        <taxon>Pseudomonadota</taxon>
        <taxon>Alphaproteobacteria</taxon>
        <taxon>Hyphomicrobiales</taxon>
        <taxon>Bartonellaceae</taxon>
        <taxon>Bartonella</taxon>
    </lineage>
</organism>
<keyword evidence="2" id="KW-1185">Reference proteome</keyword>
<accession>A0ABT0P6C0</accession>
<protein>
    <submittedName>
        <fullName evidence="1">Copper chaperone PCu(A)C</fullName>
    </submittedName>
</protein>
<dbReference type="RefSeq" id="WP_249674867.1">
    <property type="nucleotide sequence ID" value="NZ_JAMCOF010000001.1"/>
</dbReference>
<dbReference type="PANTHER" id="PTHR36302:SF1">
    <property type="entry name" value="COPPER CHAPERONE PCU(A)C"/>
    <property type="match status" value="1"/>
</dbReference>
<dbReference type="InterPro" id="IPR007410">
    <property type="entry name" value="LpqE-like"/>
</dbReference>
<dbReference type="EMBL" id="JAMCOF010000001">
    <property type="protein sequence ID" value="MCL6229018.1"/>
    <property type="molecule type" value="Genomic_DNA"/>
</dbReference>
<dbReference type="Proteomes" id="UP001523003">
    <property type="component" value="Unassembled WGS sequence"/>
</dbReference>
<evidence type="ECO:0000313" key="2">
    <source>
        <dbReference type="Proteomes" id="UP001523003"/>
    </source>
</evidence>
<proteinExistence type="predicted"/>
<dbReference type="SUPFAM" id="SSF110087">
    <property type="entry name" value="DR1885-like metal-binding protein"/>
    <property type="match status" value="1"/>
</dbReference>
<dbReference type="InterPro" id="IPR058248">
    <property type="entry name" value="Lxx211020-like"/>
</dbReference>
<reference evidence="1 2" key="1">
    <citation type="submission" date="2022-05" db="EMBL/GenBank/DDBJ databases">
        <title>Description of the Bartonella bilalgolemii sp. nov. Isolated from Apodemus uralensis (Pallas 1811).</title>
        <authorList>
            <person name="Zgheib R."/>
            <person name="Celebi B."/>
        </authorList>
    </citation>
    <scope>NUCLEOTIDE SEQUENCE [LARGE SCALE GENOMIC DNA]</scope>
    <source>
        <strain evidence="1 2">G70</strain>
    </source>
</reference>
<evidence type="ECO:0000313" key="1">
    <source>
        <dbReference type="EMBL" id="MCL6229018.1"/>
    </source>
</evidence>
<dbReference type="PANTHER" id="PTHR36302">
    <property type="entry name" value="BLR7088 PROTEIN"/>
    <property type="match status" value="1"/>
</dbReference>
<dbReference type="Gene3D" id="2.60.40.1890">
    <property type="entry name" value="PCu(A)C copper chaperone"/>
    <property type="match status" value="1"/>
</dbReference>